<proteinExistence type="predicted"/>
<dbReference type="Pfam" id="PF20091">
    <property type="entry name" value="Abhydrolase_10"/>
    <property type="match status" value="1"/>
</dbReference>
<evidence type="ECO:0000313" key="4">
    <source>
        <dbReference type="Proteomes" id="UP000604475"/>
    </source>
</evidence>
<protein>
    <recommendedName>
        <fullName evidence="2">Alpha/beta hydrolase domain-containing protein</fullName>
    </recommendedName>
</protein>
<evidence type="ECO:0000256" key="1">
    <source>
        <dbReference type="SAM" id="MobiDB-lite"/>
    </source>
</evidence>
<name>A0A937RCN4_9ACTN</name>
<evidence type="ECO:0000259" key="2">
    <source>
        <dbReference type="Pfam" id="PF20091"/>
    </source>
</evidence>
<evidence type="ECO:0000313" key="3">
    <source>
        <dbReference type="EMBL" id="MBL7629676.1"/>
    </source>
</evidence>
<accession>A0A937RCN4</accession>
<feature type="region of interest" description="Disordered" evidence="1">
    <location>
        <begin position="1"/>
        <end position="40"/>
    </location>
</feature>
<keyword evidence="4" id="KW-1185">Reference proteome</keyword>
<gene>
    <name evidence="3" type="ORF">I7412_21385</name>
</gene>
<sequence length="489" mass="50378">MGFTAACSSDDEPSAAPSPTAAATTPTAVTRTASPVDGPAATFSPLSGGDGVFVGAPTPANVDAQGYVEQEYAAAGTATSYRVDGELTGDGRWTFAQDATAAYVTRVLVRRPADEARFSGTVVLEWLNVSGGVDADPEWTSVNEEIVRQGHAWVGVSAQQIGVMGGPVRVEAPGGEGRAGKGLRALDPARYGSLDHPGDAFAFDIYTQVARAVRAGEAVGGREPALLLAAGESQSAAALVTYFNGVQPLTRQFDGFFVHSRGKAGLPLAKPGEYADLAGSLANAPVILRTDQDAPIVNIQAENDVTGILNSFEARQDDGDRFRSWEVAGTAHADAHLVGPNAAQMDCGLPINDGPMHVVAKAALRALVTWVQTGTAPPTAPRLEVDTTAAPTIRRDADGIALGGVRTPPVEVPVAALSGVPGPNPAVICLLLGSTKPFGADRLAALYPSRDDYQRRYDAATAATITAGFVLAEDRAALAAYAQPAAVQG</sequence>
<dbReference type="InterPro" id="IPR045394">
    <property type="entry name" value="Abhydrolase_dom"/>
</dbReference>
<comment type="caution">
    <text evidence="3">The sequence shown here is derived from an EMBL/GenBank/DDBJ whole genome shotgun (WGS) entry which is preliminary data.</text>
</comment>
<dbReference type="AlphaFoldDB" id="A0A937RCN4"/>
<feature type="compositionally biased region" description="Low complexity" evidence="1">
    <location>
        <begin position="1"/>
        <end position="35"/>
    </location>
</feature>
<reference evidence="3" key="1">
    <citation type="submission" date="2020-12" db="EMBL/GenBank/DDBJ databases">
        <title>Genomic characterization of non-nitrogen-fixing Frankia strains.</title>
        <authorList>
            <person name="Carlos-Shanley C."/>
            <person name="Guerra T."/>
            <person name="Hahn D."/>
        </authorList>
    </citation>
    <scope>NUCLEOTIDE SEQUENCE</scope>
    <source>
        <strain evidence="3">CN6</strain>
    </source>
</reference>
<organism evidence="3 4">
    <name type="scientific">Frankia nepalensis</name>
    <dbReference type="NCBI Taxonomy" id="1836974"/>
    <lineage>
        <taxon>Bacteria</taxon>
        <taxon>Bacillati</taxon>
        <taxon>Actinomycetota</taxon>
        <taxon>Actinomycetes</taxon>
        <taxon>Frankiales</taxon>
        <taxon>Frankiaceae</taxon>
        <taxon>Frankia</taxon>
    </lineage>
</organism>
<dbReference type="Proteomes" id="UP000604475">
    <property type="component" value="Unassembled WGS sequence"/>
</dbReference>
<feature type="domain" description="Alpha/beta hydrolase" evidence="2">
    <location>
        <begin position="45"/>
        <end position="479"/>
    </location>
</feature>
<dbReference type="EMBL" id="JAEACQ010000234">
    <property type="protein sequence ID" value="MBL7629676.1"/>
    <property type="molecule type" value="Genomic_DNA"/>
</dbReference>